<protein>
    <submittedName>
        <fullName evidence="2">Uncharacterized protein</fullName>
    </submittedName>
</protein>
<name>U6KSI9_EIMTE</name>
<reference evidence="2" key="1">
    <citation type="submission" date="2013-10" db="EMBL/GenBank/DDBJ databases">
        <title>Genomic analysis of the causative agents of coccidiosis in chickens.</title>
        <authorList>
            <person name="Reid A.J."/>
            <person name="Blake D."/>
            <person name="Billington K."/>
            <person name="Browne H."/>
            <person name="Dunn M."/>
            <person name="Hung S."/>
            <person name="Kawahara F."/>
            <person name="Miranda-Saavedra D."/>
            <person name="Mourier T."/>
            <person name="Nagra H."/>
            <person name="Otto T.D."/>
            <person name="Rawlings N."/>
            <person name="Sanchez A."/>
            <person name="Sanders M."/>
            <person name="Subramaniam C."/>
            <person name="Tay Y."/>
            <person name="Dear P."/>
            <person name="Doerig C."/>
            <person name="Gruber A."/>
            <person name="Parkinson J."/>
            <person name="Shirley M."/>
            <person name="Wan K.L."/>
            <person name="Berriman M."/>
            <person name="Tomley F."/>
            <person name="Pain A."/>
        </authorList>
    </citation>
    <scope>NUCLEOTIDE SEQUENCE [LARGE SCALE GENOMIC DNA]</scope>
    <source>
        <strain evidence="2">Houghton</strain>
    </source>
</reference>
<evidence type="ECO:0000256" key="1">
    <source>
        <dbReference type="SAM" id="MobiDB-lite"/>
    </source>
</evidence>
<dbReference type="GeneID" id="25254432"/>
<proteinExistence type="predicted"/>
<dbReference type="RefSeq" id="XP_013229211.1">
    <property type="nucleotide sequence ID" value="XM_013373757.1"/>
</dbReference>
<dbReference type="VEuPathDB" id="ToxoDB:ETH2_1344100"/>
<organism evidence="2 3">
    <name type="scientific">Eimeria tenella</name>
    <name type="common">Coccidian parasite</name>
    <dbReference type="NCBI Taxonomy" id="5802"/>
    <lineage>
        <taxon>Eukaryota</taxon>
        <taxon>Sar</taxon>
        <taxon>Alveolata</taxon>
        <taxon>Apicomplexa</taxon>
        <taxon>Conoidasida</taxon>
        <taxon>Coccidia</taxon>
        <taxon>Eucoccidiorida</taxon>
        <taxon>Eimeriorina</taxon>
        <taxon>Eimeriidae</taxon>
        <taxon>Eimeria</taxon>
    </lineage>
</organism>
<dbReference type="InterPro" id="IPR036928">
    <property type="entry name" value="AS_sf"/>
</dbReference>
<gene>
    <name evidence="2" type="ORF">ETH_00026680</name>
</gene>
<feature type="region of interest" description="Disordered" evidence="1">
    <location>
        <begin position="271"/>
        <end position="302"/>
    </location>
</feature>
<dbReference type="EMBL" id="HG673835">
    <property type="protein sequence ID" value="CDJ38373.1"/>
    <property type="molecule type" value="Genomic_DNA"/>
</dbReference>
<dbReference type="AlphaFoldDB" id="U6KSI9"/>
<reference evidence="2" key="2">
    <citation type="submission" date="2013-10" db="EMBL/GenBank/DDBJ databases">
        <authorList>
            <person name="Aslett M."/>
        </authorList>
    </citation>
    <scope>NUCLEOTIDE SEQUENCE [LARGE SCALE GENOMIC DNA]</scope>
    <source>
        <strain evidence="2">Houghton</strain>
    </source>
</reference>
<accession>U6KSI9</accession>
<dbReference type="VEuPathDB" id="ToxoDB:ETH_00026680"/>
<keyword evidence="3" id="KW-1185">Reference proteome</keyword>
<evidence type="ECO:0000313" key="2">
    <source>
        <dbReference type="EMBL" id="CDJ38373.1"/>
    </source>
</evidence>
<evidence type="ECO:0000313" key="3">
    <source>
        <dbReference type="Proteomes" id="UP000030747"/>
    </source>
</evidence>
<sequence>MLKGPVAYEATVVTRLKSAGAIVTSGVLPTTSTYTDGAQGRLEVTARPPIQRGVTWKAHASGSTSSSCVFSEQRQTGDARASTAYRMGFSPSKGSVSLFGCFSAADVLRRDRTATVAPGNVSPLLQASCGTPALWICGEDVVVLQQIFRALKAADPCDLQTFRFYLEQAQRKTTSMKRRDIVVCPRVTCLQVTGNEESTAHLPLALERHDLLERLQQLQQTQQKQKQSVGSCRNLAVACIAAQTLQRASVGQALLQCCEAAGLLLRIGQGGTQEPLPSHRRPQGARQGSRHQGQQEEQEQQHNRCFKMNVLSERAKAFSLDVRRKILLGGVLLQDRGRTDLLHCARIAQQEIREHLDSFFTEADALLHFAETSESNLEQPLFDDHVSASETVDVDVGPHIPTASPHGVAPNLTPSRDPRTTFRGVHEQLLAVVTAAGFPCFVSADGWLLLGSRGSDEVVLKLAAALAKNVERIVATSQKLSTLAFGPFKLGKFCAKGTLF</sequence>
<dbReference type="Gene3D" id="3.90.1300.10">
    <property type="entry name" value="Amidase signature (AS) domain"/>
    <property type="match status" value="1"/>
</dbReference>
<dbReference type="OrthoDB" id="346261at2759"/>
<dbReference type="Proteomes" id="UP000030747">
    <property type="component" value="Unassembled WGS sequence"/>
</dbReference>